<organism evidence="12 13">
    <name type="scientific">Komagataella pastoris</name>
    <name type="common">Yeast</name>
    <name type="synonym">Pichia pastoris</name>
    <dbReference type="NCBI Taxonomy" id="4922"/>
    <lineage>
        <taxon>Eukaryota</taxon>
        <taxon>Fungi</taxon>
        <taxon>Dikarya</taxon>
        <taxon>Ascomycota</taxon>
        <taxon>Saccharomycotina</taxon>
        <taxon>Pichiomycetes</taxon>
        <taxon>Pichiales</taxon>
        <taxon>Pichiaceae</taxon>
        <taxon>Komagataella</taxon>
    </lineage>
</organism>
<dbReference type="InterPro" id="IPR001163">
    <property type="entry name" value="Sm_dom_euk/arc"/>
</dbReference>
<comment type="subunit">
    <text evidence="9">LSm subunits form a heteromer with a doughnut shape.</text>
</comment>
<dbReference type="GO" id="GO:0000398">
    <property type="term" value="P:mRNA splicing, via spliceosome"/>
    <property type="evidence" value="ECO:0007669"/>
    <property type="project" value="InterPro"/>
</dbReference>
<keyword evidence="6 9" id="KW-0508">mRNA splicing</keyword>
<dbReference type="InterPro" id="IPR034101">
    <property type="entry name" value="Lsm4"/>
</dbReference>
<keyword evidence="3 9" id="KW-0507">mRNA processing</keyword>
<evidence type="ECO:0000256" key="10">
    <source>
        <dbReference type="SAM" id="MobiDB-lite"/>
    </source>
</evidence>
<keyword evidence="7 9" id="KW-0539">Nucleus</keyword>
<dbReference type="GO" id="GO:0097525">
    <property type="term" value="C:spliceosomal snRNP complex"/>
    <property type="evidence" value="ECO:0007669"/>
    <property type="project" value="UniProtKB-ARBA"/>
</dbReference>
<keyword evidence="8 9" id="KW-0687">Ribonucleoprotein</keyword>
<feature type="compositionally biased region" description="Low complexity" evidence="10">
    <location>
        <begin position="87"/>
        <end position="122"/>
    </location>
</feature>
<keyword evidence="5 9" id="KW-0694">RNA-binding</keyword>
<feature type="domain" description="Sm" evidence="11">
    <location>
        <begin position="2"/>
        <end position="75"/>
    </location>
</feature>
<dbReference type="PROSITE" id="PS52002">
    <property type="entry name" value="SM"/>
    <property type="match status" value="1"/>
</dbReference>
<dbReference type="Proteomes" id="UP000094565">
    <property type="component" value="Chromosome 1"/>
</dbReference>
<dbReference type="CDD" id="cd01723">
    <property type="entry name" value="LSm4"/>
    <property type="match status" value="1"/>
</dbReference>
<gene>
    <name evidence="9" type="primary">LSM4</name>
    <name evidence="12" type="ORF">ATY40_BA7501720</name>
</gene>
<dbReference type="PANTHER" id="PTHR23338">
    <property type="entry name" value="SMALL NUCLEAR RIBONUCLEOPROTEIN SM"/>
    <property type="match status" value="1"/>
</dbReference>
<proteinExistence type="inferred from homology"/>
<evidence type="ECO:0000256" key="1">
    <source>
        <dbReference type="ARBA" id="ARBA00004123"/>
    </source>
</evidence>
<dbReference type="GO" id="GO:0005681">
    <property type="term" value="C:spliceosomal complex"/>
    <property type="evidence" value="ECO:0007669"/>
    <property type="project" value="UniProtKB-UniRule"/>
</dbReference>
<dbReference type="GO" id="GO:0003723">
    <property type="term" value="F:RNA binding"/>
    <property type="evidence" value="ECO:0007669"/>
    <property type="project" value="UniProtKB-KW"/>
</dbReference>
<name>A0A1B2J737_PICPA</name>
<comment type="similarity">
    <text evidence="2 9">Belongs to the snRNP Sm proteins family.</text>
</comment>
<protein>
    <recommendedName>
        <fullName evidence="9">LSM complex subunit LSM4</fullName>
    </recommendedName>
</protein>
<dbReference type="SMART" id="SM00651">
    <property type="entry name" value="Sm"/>
    <property type="match status" value="1"/>
</dbReference>
<dbReference type="InterPro" id="IPR010920">
    <property type="entry name" value="LSM_dom_sf"/>
</dbReference>
<dbReference type="InterPro" id="IPR047575">
    <property type="entry name" value="Sm"/>
</dbReference>
<evidence type="ECO:0000256" key="2">
    <source>
        <dbReference type="ARBA" id="ARBA00006850"/>
    </source>
</evidence>
<evidence type="ECO:0000313" key="12">
    <source>
        <dbReference type="EMBL" id="ANZ73795.1"/>
    </source>
</evidence>
<dbReference type="Gene3D" id="2.30.30.100">
    <property type="match status" value="1"/>
</dbReference>
<dbReference type="InterPro" id="IPR027141">
    <property type="entry name" value="LSm4/Sm_D1/D3"/>
</dbReference>
<comment type="subcellular location">
    <subcellularLocation>
        <location evidence="1 9">Nucleus</location>
    </subcellularLocation>
</comment>
<dbReference type="Pfam" id="PF01423">
    <property type="entry name" value="LSM"/>
    <property type="match status" value="1"/>
</dbReference>
<evidence type="ECO:0000256" key="3">
    <source>
        <dbReference type="ARBA" id="ARBA00022664"/>
    </source>
</evidence>
<accession>A0A1B2J737</accession>
<evidence type="ECO:0000256" key="7">
    <source>
        <dbReference type="ARBA" id="ARBA00023242"/>
    </source>
</evidence>
<dbReference type="SMR" id="A0A1B2J737"/>
<comment type="function">
    <text evidence="9">Binds specifically to the 3'-terminal U-tract of U6 snRNA.</text>
</comment>
<evidence type="ECO:0000313" key="13">
    <source>
        <dbReference type="Proteomes" id="UP000094565"/>
    </source>
</evidence>
<reference evidence="12 13" key="1">
    <citation type="submission" date="2016-02" db="EMBL/GenBank/DDBJ databases">
        <title>Comparative genomic and transcriptomic foundation for Pichia pastoris.</title>
        <authorList>
            <person name="Love K.R."/>
            <person name="Shah K.A."/>
            <person name="Whittaker C.A."/>
            <person name="Wu J."/>
            <person name="Bartlett M.C."/>
            <person name="Ma D."/>
            <person name="Leeson R.L."/>
            <person name="Priest M."/>
            <person name="Young S.K."/>
            <person name="Love J.C."/>
        </authorList>
    </citation>
    <scope>NUCLEOTIDE SEQUENCE [LARGE SCALE GENOMIC DNA]</scope>
    <source>
        <strain evidence="12 13">ATCC 28485</strain>
    </source>
</reference>
<sequence length="122" mass="14183">MLPLFLLATAKGEPIQVELKNNVTINGYLVDCDSWMNLTLENVLEVDATGEHFKKFPQFYVHGVEIKGVRMDENIIDRARQKEQRARNWNNNNNSNNNQRRNYNNRYSANSSGGNRGNQRQR</sequence>
<dbReference type="GO" id="GO:0000956">
    <property type="term" value="P:nuclear-transcribed mRNA catabolic process"/>
    <property type="evidence" value="ECO:0007669"/>
    <property type="project" value="UniProtKB-UniRule"/>
</dbReference>
<evidence type="ECO:0000256" key="5">
    <source>
        <dbReference type="ARBA" id="ARBA00022884"/>
    </source>
</evidence>
<keyword evidence="4 9" id="KW-0747">Spliceosome</keyword>
<evidence type="ECO:0000256" key="8">
    <source>
        <dbReference type="ARBA" id="ARBA00023274"/>
    </source>
</evidence>
<keyword evidence="13" id="KW-1185">Reference proteome</keyword>
<evidence type="ECO:0000256" key="6">
    <source>
        <dbReference type="ARBA" id="ARBA00023187"/>
    </source>
</evidence>
<evidence type="ECO:0000259" key="11">
    <source>
        <dbReference type="PROSITE" id="PS52002"/>
    </source>
</evidence>
<dbReference type="AlphaFoldDB" id="A0A1B2J737"/>
<evidence type="ECO:0000256" key="4">
    <source>
        <dbReference type="ARBA" id="ARBA00022728"/>
    </source>
</evidence>
<evidence type="ECO:0000256" key="9">
    <source>
        <dbReference type="RuleBase" id="RU365049"/>
    </source>
</evidence>
<dbReference type="OrthoDB" id="747253at2759"/>
<dbReference type="EMBL" id="CP014584">
    <property type="protein sequence ID" value="ANZ73795.1"/>
    <property type="molecule type" value="Genomic_DNA"/>
</dbReference>
<feature type="region of interest" description="Disordered" evidence="10">
    <location>
        <begin position="82"/>
        <end position="122"/>
    </location>
</feature>
<dbReference type="SUPFAM" id="SSF50182">
    <property type="entry name" value="Sm-like ribonucleoproteins"/>
    <property type="match status" value="1"/>
</dbReference>